<accession>A0A1Q9DN32</accession>
<reference evidence="1 2" key="1">
    <citation type="submission" date="2016-02" db="EMBL/GenBank/DDBJ databases">
        <title>Genome analysis of coral dinoflagellate symbionts highlights evolutionary adaptations to a symbiotic lifestyle.</title>
        <authorList>
            <person name="Aranda M."/>
            <person name="Li Y."/>
            <person name="Liew Y.J."/>
            <person name="Baumgarten S."/>
            <person name="Simakov O."/>
            <person name="Wilson M."/>
            <person name="Piel J."/>
            <person name="Ashoor H."/>
            <person name="Bougouffa S."/>
            <person name="Bajic V.B."/>
            <person name="Ryu T."/>
            <person name="Ravasi T."/>
            <person name="Bayer T."/>
            <person name="Micklem G."/>
            <person name="Kim H."/>
            <person name="Bhak J."/>
            <person name="Lajeunesse T.C."/>
            <person name="Voolstra C.R."/>
        </authorList>
    </citation>
    <scope>NUCLEOTIDE SEQUENCE [LARGE SCALE GENOMIC DNA]</scope>
    <source>
        <strain evidence="1 2">CCMP2467</strain>
    </source>
</reference>
<evidence type="ECO:0000313" key="1">
    <source>
        <dbReference type="EMBL" id="OLP96559.1"/>
    </source>
</evidence>
<dbReference type="EMBL" id="LSRX01000463">
    <property type="protein sequence ID" value="OLP96559.1"/>
    <property type="molecule type" value="Genomic_DNA"/>
</dbReference>
<dbReference type="AlphaFoldDB" id="A0A1Q9DN32"/>
<evidence type="ECO:0000313" key="2">
    <source>
        <dbReference type="Proteomes" id="UP000186817"/>
    </source>
</evidence>
<sequence length="297" mass="33204">MRVLAVACPNPGPSFCYRGGKETIMVLVFVKRANGSVHALSVESGDVIDWSNEDGFGELDVSILTCKLAQLVHETPKERVLAAMAKITGRSPPADQCKSDLGYSLREVCLQTQRGPSSHPYMHAVHACNAPLIQTPYLEAAQVKVSMNNLDDRLRLEFKPSGMDNMSVEWSLPAKEDFDASLDNFGCLLTSAVGTRHTGLTWNELIPVMTIDELENFCHFHGWASDDMSFKAAGLHDSHPMLFRHPVLQRLLWFCETLKDSLNQWEDHLHHDVMVNYAGDLSILHDAVAQRLRARDH</sequence>
<proteinExistence type="predicted"/>
<name>A0A1Q9DN32_SYMMI</name>
<protein>
    <submittedName>
        <fullName evidence="1">Uncharacterized protein</fullName>
    </submittedName>
</protein>
<keyword evidence="2" id="KW-1185">Reference proteome</keyword>
<dbReference type="Proteomes" id="UP000186817">
    <property type="component" value="Unassembled WGS sequence"/>
</dbReference>
<comment type="caution">
    <text evidence="1">The sequence shown here is derived from an EMBL/GenBank/DDBJ whole genome shotgun (WGS) entry which is preliminary data.</text>
</comment>
<organism evidence="1 2">
    <name type="scientific">Symbiodinium microadriaticum</name>
    <name type="common">Dinoflagellate</name>
    <name type="synonym">Zooxanthella microadriatica</name>
    <dbReference type="NCBI Taxonomy" id="2951"/>
    <lineage>
        <taxon>Eukaryota</taxon>
        <taxon>Sar</taxon>
        <taxon>Alveolata</taxon>
        <taxon>Dinophyceae</taxon>
        <taxon>Suessiales</taxon>
        <taxon>Symbiodiniaceae</taxon>
        <taxon>Symbiodinium</taxon>
    </lineage>
</organism>
<gene>
    <name evidence="1" type="ORF">AK812_SmicGene21191</name>
</gene>
<dbReference type="OrthoDB" id="10329815at2759"/>